<dbReference type="PANTHER" id="PTHR13173">
    <property type="entry name" value="WW DOMAIN BINDING PROTEIN 4"/>
    <property type="match status" value="1"/>
</dbReference>
<dbReference type="OrthoDB" id="191651at2759"/>
<feature type="compositionally biased region" description="Low complexity" evidence="6">
    <location>
        <begin position="86"/>
        <end position="108"/>
    </location>
</feature>
<evidence type="ECO:0000313" key="8">
    <source>
        <dbReference type="EMBL" id="KIP11592.1"/>
    </source>
</evidence>
<dbReference type="PANTHER" id="PTHR13173:SF10">
    <property type="entry name" value="WW DOMAIN-BINDING PROTEIN 4"/>
    <property type="match status" value="1"/>
</dbReference>
<feature type="compositionally biased region" description="Polar residues" evidence="6">
    <location>
        <begin position="112"/>
        <end position="121"/>
    </location>
</feature>
<protein>
    <recommendedName>
        <fullName evidence="7">Matrin-type domain-containing protein</fullName>
    </recommendedName>
</protein>
<evidence type="ECO:0000256" key="3">
    <source>
        <dbReference type="ARBA" id="ARBA00022771"/>
    </source>
</evidence>
<dbReference type="Pfam" id="PF06220">
    <property type="entry name" value="zf-U1"/>
    <property type="match status" value="1"/>
</dbReference>
<comment type="subcellular location">
    <subcellularLocation>
        <location evidence="1">Nucleus</location>
    </subcellularLocation>
</comment>
<feature type="region of interest" description="Disordered" evidence="6">
    <location>
        <begin position="83"/>
        <end position="139"/>
    </location>
</feature>
<dbReference type="GO" id="GO:0071011">
    <property type="term" value="C:precatalytic spliceosome"/>
    <property type="evidence" value="ECO:0007669"/>
    <property type="project" value="TreeGrafter"/>
</dbReference>
<reference evidence="8 9" key="1">
    <citation type="journal article" date="2014" name="PLoS Genet.">
        <title>Analysis of the Phlebiopsis gigantea genome, transcriptome and secretome provides insight into its pioneer colonization strategies of wood.</title>
        <authorList>
            <person name="Hori C."/>
            <person name="Ishida T."/>
            <person name="Igarashi K."/>
            <person name="Samejima M."/>
            <person name="Suzuki H."/>
            <person name="Master E."/>
            <person name="Ferreira P."/>
            <person name="Ruiz-Duenas F.J."/>
            <person name="Held B."/>
            <person name="Canessa P."/>
            <person name="Larrondo L.F."/>
            <person name="Schmoll M."/>
            <person name="Druzhinina I.S."/>
            <person name="Kubicek C.P."/>
            <person name="Gaskell J.A."/>
            <person name="Kersten P."/>
            <person name="St John F."/>
            <person name="Glasner J."/>
            <person name="Sabat G."/>
            <person name="Splinter BonDurant S."/>
            <person name="Syed K."/>
            <person name="Yadav J."/>
            <person name="Mgbeahuruike A.C."/>
            <person name="Kovalchuk A."/>
            <person name="Asiegbu F.O."/>
            <person name="Lackner G."/>
            <person name="Hoffmeister D."/>
            <person name="Rencoret J."/>
            <person name="Gutierrez A."/>
            <person name="Sun H."/>
            <person name="Lindquist E."/>
            <person name="Barry K."/>
            <person name="Riley R."/>
            <person name="Grigoriev I.V."/>
            <person name="Henrissat B."/>
            <person name="Kues U."/>
            <person name="Berka R.M."/>
            <person name="Martinez A.T."/>
            <person name="Covert S.F."/>
            <person name="Blanchette R.A."/>
            <person name="Cullen D."/>
        </authorList>
    </citation>
    <scope>NUCLEOTIDE SEQUENCE [LARGE SCALE GENOMIC DNA]</scope>
    <source>
        <strain evidence="8 9">11061_1 CR5-6</strain>
    </source>
</reference>
<keyword evidence="5" id="KW-0539">Nucleus</keyword>
<feature type="region of interest" description="Disordered" evidence="6">
    <location>
        <begin position="50"/>
        <end position="70"/>
    </location>
</feature>
<keyword evidence="2" id="KW-0479">Metal-binding</keyword>
<sequence>MSEYWVSHKKYFCKYCNIYIADDKPSRTQHETGLKHKGNVERFVRGLYKAGEKRKKDSEEEQREMAHVERAAAAAYAQDVSAGLVKPGSSSTAGPSSKPAGSSKPTTKASDPYTNYSTAQSLGFIDPDEERRKMEAERRRNEGVVGMWEVVDVQEPLSTGDDGAQAIAEPAPELKADADVAQNQQPRKREAEAPLDDEDIRQFKLRRKKVDVGLGELYDPGVIPIKLKAKKEEPTEASLKAEEIPTTISLASTSPPSKATSVPKWSSRGWSKPGEAKRLEAEPAADPLSTKDATTALHSIGETEGLGTEENVGVPDTQISQEVQSIATQEAEVKTEIAASAVNTSGSLFRKRKLPAGGSGRGRR</sequence>
<evidence type="ECO:0000259" key="7">
    <source>
        <dbReference type="PROSITE" id="PS50171"/>
    </source>
</evidence>
<dbReference type="InterPro" id="IPR040023">
    <property type="entry name" value="WBP4"/>
</dbReference>
<dbReference type="SMART" id="SM00451">
    <property type="entry name" value="ZnF_U1"/>
    <property type="match status" value="1"/>
</dbReference>
<dbReference type="Gene3D" id="3.30.160.60">
    <property type="entry name" value="Classic Zinc Finger"/>
    <property type="match status" value="1"/>
</dbReference>
<dbReference type="STRING" id="745531.A0A0C3SD85"/>
<feature type="region of interest" description="Disordered" evidence="6">
    <location>
        <begin position="231"/>
        <end position="291"/>
    </location>
</feature>
<name>A0A0C3SD85_PHLG1</name>
<dbReference type="InterPro" id="IPR036236">
    <property type="entry name" value="Znf_C2H2_sf"/>
</dbReference>
<dbReference type="EMBL" id="KN840445">
    <property type="protein sequence ID" value="KIP11592.1"/>
    <property type="molecule type" value="Genomic_DNA"/>
</dbReference>
<feature type="region of interest" description="Disordered" evidence="6">
    <location>
        <begin position="157"/>
        <end position="196"/>
    </location>
</feature>
<evidence type="ECO:0000256" key="1">
    <source>
        <dbReference type="ARBA" id="ARBA00004123"/>
    </source>
</evidence>
<feature type="region of interest" description="Disordered" evidence="6">
    <location>
        <begin position="342"/>
        <end position="364"/>
    </location>
</feature>
<keyword evidence="3" id="KW-0863">Zinc-finger</keyword>
<dbReference type="AlphaFoldDB" id="A0A0C3SD85"/>
<evidence type="ECO:0000256" key="4">
    <source>
        <dbReference type="ARBA" id="ARBA00022833"/>
    </source>
</evidence>
<evidence type="ECO:0000313" key="9">
    <source>
        <dbReference type="Proteomes" id="UP000053257"/>
    </source>
</evidence>
<dbReference type="PROSITE" id="PS50171">
    <property type="entry name" value="ZF_MATRIN"/>
    <property type="match status" value="1"/>
</dbReference>
<dbReference type="Proteomes" id="UP000053257">
    <property type="component" value="Unassembled WGS sequence"/>
</dbReference>
<evidence type="ECO:0000256" key="2">
    <source>
        <dbReference type="ARBA" id="ARBA00022723"/>
    </source>
</evidence>
<dbReference type="InterPro" id="IPR003604">
    <property type="entry name" value="Matrin/U1-like-C_Znf_C2H2"/>
</dbReference>
<dbReference type="GO" id="GO:0003723">
    <property type="term" value="F:RNA binding"/>
    <property type="evidence" value="ECO:0007669"/>
    <property type="project" value="TreeGrafter"/>
</dbReference>
<gene>
    <name evidence="8" type="ORF">PHLGIDRAFT_124735</name>
</gene>
<keyword evidence="9" id="KW-1185">Reference proteome</keyword>
<feature type="compositionally biased region" description="Basic and acidic residues" evidence="6">
    <location>
        <begin position="129"/>
        <end position="139"/>
    </location>
</feature>
<accession>A0A0C3SD85</accession>
<keyword evidence="4" id="KW-0862">Zinc</keyword>
<proteinExistence type="predicted"/>
<evidence type="ECO:0000256" key="6">
    <source>
        <dbReference type="SAM" id="MobiDB-lite"/>
    </source>
</evidence>
<feature type="domain" description="Matrin-type" evidence="7">
    <location>
        <begin position="11"/>
        <end position="42"/>
    </location>
</feature>
<dbReference type="HOGENOM" id="CLU_065002_0_0_1"/>
<dbReference type="SUPFAM" id="SSF57667">
    <property type="entry name" value="beta-beta-alpha zinc fingers"/>
    <property type="match status" value="1"/>
</dbReference>
<dbReference type="GO" id="GO:0008270">
    <property type="term" value="F:zinc ion binding"/>
    <property type="evidence" value="ECO:0007669"/>
    <property type="project" value="UniProtKB-KW"/>
</dbReference>
<evidence type="ECO:0000256" key="5">
    <source>
        <dbReference type="ARBA" id="ARBA00023242"/>
    </source>
</evidence>
<dbReference type="InterPro" id="IPR013085">
    <property type="entry name" value="U1-CZ_Znf_C2H2"/>
</dbReference>
<feature type="compositionally biased region" description="Polar residues" evidence="6">
    <location>
        <begin position="246"/>
        <end position="264"/>
    </location>
</feature>
<feature type="compositionally biased region" description="Basic and acidic residues" evidence="6">
    <location>
        <begin position="231"/>
        <end position="243"/>
    </location>
</feature>
<dbReference type="InterPro" id="IPR000690">
    <property type="entry name" value="Matrin/U1-C_Znf_C2H2"/>
</dbReference>
<organism evidence="8 9">
    <name type="scientific">Phlebiopsis gigantea (strain 11061_1 CR5-6)</name>
    <name type="common">White-rot fungus</name>
    <name type="synonym">Peniophora gigantea</name>
    <dbReference type="NCBI Taxonomy" id="745531"/>
    <lineage>
        <taxon>Eukaryota</taxon>
        <taxon>Fungi</taxon>
        <taxon>Dikarya</taxon>
        <taxon>Basidiomycota</taxon>
        <taxon>Agaricomycotina</taxon>
        <taxon>Agaricomycetes</taxon>
        <taxon>Polyporales</taxon>
        <taxon>Phanerochaetaceae</taxon>
        <taxon>Phlebiopsis</taxon>
    </lineage>
</organism>
<dbReference type="GO" id="GO:0000398">
    <property type="term" value="P:mRNA splicing, via spliceosome"/>
    <property type="evidence" value="ECO:0007669"/>
    <property type="project" value="InterPro"/>
</dbReference>